<protein>
    <submittedName>
        <fullName evidence="1 3">Uncharacterized protein</fullName>
    </submittedName>
</protein>
<reference evidence="1 2" key="2">
    <citation type="submission" date="2018-11" db="EMBL/GenBank/DDBJ databases">
        <authorList>
            <consortium name="Pathogen Informatics"/>
        </authorList>
    </citation>
    <scope>NUCLEOTIDE SEQUENCE [LARGE SCALE GENOMIC DNA]</scope>
</reference>
<dbReference type="Proteomes" id="UP000267606">
    <property type="component" value="Unassembled WGS sequence"/>
</dbReference>
<dbReference type="AlphaFoldDB" id="A0A183HI17"/>
<organism evidence="3">
    <name type="scientific">Onchocerca flexuosa</name>
    <dbReference type="NCBI Taxonomy" id="387005"/>
    <lineage>
        <taxon>Eukaryota</taxon>
        <taxon>Metazoa</taxon>
        <taxon>Ecdysozoa</taxon>
        <taxon>Nematoda</taxon>
        <taxon>Chromadorea</taxon>
        <taxon>Rhabditida</taxon>
        <taxon>Spirurina</taxon>
        <taxon>Spiruromorpha</taxon>
        <taxon>Filarioidea</taxon>
        <taxon>Onchocercidae</taxon>
        <taxon>Onchocerca</taxon>
    </lineage>
</organism>
<sequence length="77" mass="8915">MFIICYKGMQGCHSSFRMGQPYFIHLKFSRFVEISEDKRLKSGRDGATGTALLEMPNGKQLTRPGWRMTRKGDTKER</sequence>
<dbReference type="EMBL" id="UZAJ01007232">
    <property type="protein sequence ID" value="VDO49466.1"/>
    <property type="molecule type" value="Genomic_DNA"/>
</dbReference>
<name>A0A183HI17_9BILA</name>
<evidence type="ECO:0000313" key="3">
    <source>
        <dbReference type="WBParaSite" id="OFLC_0000712801-mRNA-1"/>
    </source>
</evidence>
<dbReference type="WBParaSite" id="OFLC_0000712801-mRNA-1">
    <property type="protein sequence ID" value="OFLC_0000712801-mRNA-1"/>
    <property type="gene ID" value="OFLC_0000712801"/>
</dbReference>
<evidence type="ECO:0000313" key="1">
    <source>
        <dbReference type="EMBL" id="VDO49466.1"/>
    </source>
</evidence>
<reference evidence="3" key="1">
    <citation type="submission" date="2016-06" db="UniProtKB">
        <authorList>
            <consortium name="WormBaseParasite"/>
        </authorList>
    </citation>
    <scope>IDENTIFICATION</scope>
</reference>
<keyword evidence="2" id="KW-1185">Reference proteome</keyword>
<accession>A0A183HI17</accession>
<proteinExistence type="predicted"/>
<evidence type="ECO:0000313" key="2">
    <source>
        <dbReference type="Proteomes" id="UP000267606"/>
    </source>
</evidence>
<gene>
    <name evidence="1" type="ORF">OFLC_LOCUS7130</name>
</gene>